<dbReference type="InterPro" id="IPR011990">
    <property type="entry name" value="TPR-like_helical_dom_sf"/>
</dbReference>
<evidence type="ECO:0000256" key="4">
    <source>
        <dbReference type="RuleBase" id="RU369035"/>
    </source>
</evidence>
<dbReference type="PANTHER" id="PTHR19980:SF0">
    <property type="entry name" value="CLEAVAGE STIMULATION FACTOR SUBUNIT 3"/>
    <property type="match status" value="1"/>
</dbReference>
<evidence type="ECO:0000256" key="2">
    <source>
        <dbReference type="ARBA" id="ARBA00022737"/>
    </source>
</evidence>
<dbReference type="EMBL" id="ML978068">
    <property type="protein sequence ID" value="KAF2018362.1"/>
    <property type="molecule type" value="Genomic_DNA"/>
</dbReference>
<evidence type="ECO:0000256" key="5">
    <source>
        <dbReference type="SAM" id="MobiDB-lite"/>
    </source>
</evidence>
<dbReference type="SMART" id="SM00386">
    <property type="entry name" value="HAT"/>
    <property type="match status" value="7"/>
</dbReference>
<dbReference type="Proteomes" id="UP000799778">
    <property type="component" value="Unassembled WGS sequence"/>
</dbReference>
<dbReference type="InterPro" id="IPR045243">
    <property type="entry name" value="Rna14-like"/>
</dbReference>
<evidence type="ECO:0000313" key="8">
    <source>
        <dbReference type="Proteomes" id="UP000799778"/>
    </source>
</evidence>
<keyword evidence="4" id="KW-0963">Cytoplasm</keyword>
<evidence type="ECO:0000313" key="7">
    <source>
        <dbReference type="EMBL" id="KAF2018362.1"/>
    </source>
</evidence>
<comment type="subcellular location">
    <subcellularLocation>
        <location evidence="4">Nucleus</location>
    </subcellularLocation>
    <subcellularLocation>
        <location evidence="4">Cytoplasm</location>
    </subcellularLocation>
    <text evidence="4">Nucleus and/or cytoplasm.</text>
</comment>
<sequence length="1067" mass="119027">MADMDPELAFLNAQKEYDPAGDYSLAEQAGEDANDDEEEEEEYDPSAGYEPYVATHEEEYQQESAESIPQSATNTPPAAAEDAQEQPPAVPAPAQVPTKQPRTIGGFVDESEDEDEVTEATGAALQNASAAGVSTISPQRSHTNTPSISNPSQTQNVPVHSAQAQGPFGASISTSVAVNDTAPHSAPVVPNGSTPIPDATKLQPARSATASVTPAPAAAAPLQKPARLPQDRVGQFEDRIAEDSRGDIEAWLSLIEEHRRRHKIDDARLVFDRFFQVFPSAADQWIEYVNMEQQQQENNQRVEALFNRSIANNPHVGLWATYVNYIRRVHNVTVDESKRAVIHQVYEFVLETVGIDISSGRLWLDYIEFIKSGPGTLGGQGWQDMQKMDMLRKIYQRAVAVPTNATLEIWREYDKFEMSFNKATGRKNMQENSQLYMNARSANNVLEGLIKGVDRATLPKLPPAKGFDGHDAYMNQVTLWKAWIEWEKNDPLYLKDTNQATYNKRVLYLYKQALMALRFWPQLWFDAAEWAYDNDLTEDGDNFLTQGMEANPESCLLAFRKAHQIELKGEFDDDKENVRKGEAVREPFNKVLDALYDLTNKMKKREEHALTRAKETHAAQMAAEDAARAHGNRDSDYDSDDDEAEQAAKVERRQNAKAEILQSQLQAISAGYNAQIQTLRKTLSFAWIALMRTMRRIQGKGQPNPPAGMGPGFRGIFAEARKKGKLVSDTYIASALIEHHCYQDAAATKIFDRGMKLFPDDEQFALEYIKHLVRQNDATNARSVFEILVNRLVQKDGGAARTKPLFLYFHKYESSYGELAQIVKLEKRMHDLFPEDPRLVRFAQRFSTEAEPSAPSFDPTAVLPIISWKTQMKPVMINIIPTIEQPPSPVPAPPVPQIQDAQPAPVINSPRIAEAFLPVTNSPKRSFDEVDNDVAQPRKMMRGESPLKGAAGRRLDAARRSNLARASEGMSNTPAAAQPTSIPREINFLLSIIPGAQSYHATRFNPEKLAGLLRVTDVSRDKRQQQQAPTPMSMPVQTPTPVNAYAPPPMNMAWGAPPSNMGGYYGR</sequence>
<gene>
    <name evidence="7" type="ORF">BU24DRAFT_440944</name>
</gene>
<proteinExistence type="predicted"/>
<evidence type="ECO:0000256" key="3">
    <source>
        <dbReference type="ARBA" id="ARBA00023242"/>
    </source>
</evidence>
<keyword evidence="3 4" id="KW-0539">Nucleus</keyword>
<feature type="region of interest" description="Disordered" evidence="5">
    <location>
        <begin position="1"/>
        <end position="167"/>
    </location>
</feature>
<keyword evidence="4" id="KW-0507">mRNA processing</keyword>
<protein>
    <recommendedName>
        <fullName evidence="4">mRNA 3'-end-processing protein RNA14</fullName>
    </recommendedName>
</protein>
<feature type="region of interest" description="Disordered" evidence="5">
    <location>
        <begin position="1019"/>
        <end position="1039"/>
    </location>
</feature>
<feature type="region of interest" description="Disordered" evidence="5">
    <location>
        <begin position="615"/>
        <end position="651"/>
    </location>
</feature>
<dbReference type="PANTHER" id="PTHR19980">
    <property type="entry name" value="RNA CLEAVAGE STIMULATION FACTOR"/>
    <property type="match status" value="1"/>
</dbReference>
<feature type="domain" description="Suppressor of forked" evidence="6">
    <location>
        <begin position="231"/>
        <end position="850"/>
    </location>
</feature>
<dbReference type="InterPro" id="IPR008847">
    <property type="entry name" value="Suf"/>
</dbReference>
<name>A0A6A5XYV5_9PLEO</name>
<keyword evidence="8" id="KW-1185">Reference proteome</keyword>
<feature type="compositionally biased region" description="Polar residues" evidence="5">
    <location>
        <begin position="62"/>
        <end position="75"/>
    </location>
</feature>
<reference evidence="7" key="1">
    <citation type="journal article" date="2020" name="Stud. Mycol.">
        <title>101 Dothideomycetes genomes: a test case for predicting lifestyles and emergence of pathogens.</title>
        <authorList>
            <person name="Haridas S."/>
            <person name="Albert R."/>
            <person name="Binder M."/>
            <person name="Bloem J."/>
            <person name="Labutti K."/>
            <person name="Salamov A."/>
            <person name="Andreopoulos B."/>
            <person name="Baker S."/>
            <person name="Barry K."/>
            <person name="Bills G."/>
            <person name="Bluhm B."/>
            <person name="Cannon C."/>
            <person name="Castanera R."/>
            <person name="Culley D."/>
            <person name="Daum C."/>
            <person name="Ezra D."/>
            <person name="Gonzalez J."/>
            <person name="Henrissat B."/>
            <person name="Kuo A."/>
            <person name="Liang C."/>
            <person name="Lipzen A."/>
            <person name="Lutzoni F."/>
            <person name="Magnuson J."/>
            <person name="Mondo S."/>
            <person name="Nolan M."/>
            <person name="Ohm R."/>
            <person name="Pangilinan J."/>
            <person name="Park H.-J."/>
            <person name="Ramirez L."/>
            <person name="Alfaro M."/>
            <person name="Sun H."/>
            <person name="Tritt A."/>
            <person name="Yoshinaga Y."/>
            <person name="Zwiers L.-H."/>
            <person name="Turgeon B."/>
            <person name="Goodwin S."/>
            <person name="Spatafora J."/>
            <person name="Crous P."/>
            <person name="Grigoriev I."/>
        </authorList>
    </citation>
    <scope>NUCLEOTIDE SEQUENCE</scope>
    <source>
        <strain evidence="7">CBS 175.79</strain>
    </source>
</reference>
<feature type="compositionally biased region" description="Polar residues" evidence="5">
    <location>
        <begin position="124"/>
        <end position="164"/>
    </location>
</feature>
<dbReference type="OrthoDB" id="26282at2759"/>
<dbReference type="InterPro" id="IPR003107">
    <property type="entry name" value="HAT"/>
</dbReference>
<feature type="compositionally biased region" description="Low complexity" evidence="5">
    <location>
        <begin position="76"/>
        <end position="97"/>
    </location>
</feature>
<feature type="compositionally biased region" description="Acidic residues" evidence="5">
    <location>
        <begin position="29"/>
        <end position="44"/>
    </location>
</feature>
<feature type="compositionally biased region" description="Polar residues" evidence="5">
    <location>
        <begin position="1025"/>
        <end position="1039"/>
    </location>
</feature>
<dbReference type="Pfam" id="PF05843">
    <property type="entry name" value="Suf"/>
    <property type="match status" value="1"/>
</dbReference>
<feature type="compositionally biased region" description="Acidic residues" evidence="5">
    <location>
        <begin position="109"/>
        <end position="118"/>
    </location>
</feature>
<keyword evidence="2" id="KW-0677">Repeat</keyword>
<feature type="region of interest" description="Disordered" evidence="5">
    <location>
        <begin position="181"/>
        <end position="206"/>
    </location>
</feature>
<accession>A0A6A5XYV5</accession>
<dbReference type="RefSeq" id="XP_033386701.1">
    <property type="nucleotide sequence ID" value="XM_033530404.1"/>
</dbReference>
<dbReference type="Gene3D" id="1.25.40.10">
    <property type="entry name" value="Tetratricopeptide repeat domain"/>
    <property type="match status" value="1"/>
</dbReference>
<evidence type="ECO:0000256" key="1">
    <source>
        <dbReference type="ARBA" id="ARBA00002863"/>
    </source>
</evidence>
<evidence type="ECO:0000259" key="6">
    <source>
        <dbReference type="Pfam" id="PF05843"/>
    </source>
</evidence>
<dbReference type="AlphaFoldDB" id="A0A6A5XYV5"/>
<dbReference type="GO" id="GO:0180010">
    <property type="term" value="P:co-transcriptional mRNA 3'-end processing, cleavage and polyadenylation pathway"/>
    <property type="evidence" value="ECO:0007669"/>
    <property type="project" value="UniProtKB-UniRule"/>
</dbReference>
<dbReference type="GO" id="GO:0003729">
    <property type="term" value="F:mRNA binding"/>
    <property type="evidence" value="ECO:0007669"/>
    <property type="project" value="TreeGrafter"/>
</dbReference>
<organism evidence="7 8">
    <name type="scientific">Aaosphaeria arxii CBS 175.79</name>
    <dbReference type="NCBI Taxonomy" id="1450172"/>
    <lineage>
        <taxon>Eukaryota</taxon>
        <taxon>Fungi</taxon>
        <taxon>Dikarya</taxon>
        <taxon>Ascomycota</taxon>
        <taxon>Pezizomycotina</taxon>
        <taxon>Dothideomycetes</taxon>
        <taxon>Pleosporomycetidae</taxon>
        <taxon>Pleosporales</taxon>
        <taxon>Pleosporales incertae sedis</taxon>
        <taxon>Aaosphaeria</taxon>
    </lineage>
</organism>
<comment type="function">
    <text evidence="1 4">Component of the cleavage factor IA (CFIA) complex, which is involved in the endonucleolytic cleavage during polyadenylation-dependent pre-mRNA 3'-end formation.</text>
</comment>
<feature type="compositionally biased region" description="Basic and acidic residues" evidence="5">
    <location>
        <begin position="625"/>
        <end position="636"/>
    </location>
</feature>
<dbReference type="GO" id="GO:0005634">
    <property type="term" value="C:nucleus"/>
    <property type="evidence" value="ECO:0007669"/>
    <property type="project" value="UniProtKB-SubCell"/>
</dbReference>
<dbReference type="GeneID" id="54287801"/>
<dbReference type="SUPFAM" id="SSF48452">
    <property type="entry name" value="TPR-like"/>
    <property type="match status" value="2"/>
</dbReference>
<dbReference type="GO" id="GO:0005737">
    <property type="term" value="C:cytoplasm"/>
    <property type="evidence" value="ECO:0007669"/>
    <property type="project" value="UniProtKB-SubCell"/>
</dbReference>